<proteinExistence type="predicted"/>
<feature type="non-terminal residue" evidence="1">
    <location>
        <position position="72"/>
    </location>
</feature>
<reference evidence="1" key="2">
    <citation type="submission" date="2023-05" db="EMBL/GenBank/DDBJ databases">
        <authorList>
            <person name="Fouks B."/>
        </authorList>
    </citation>
    <scope>NUCLEOTIDE SEQUENCE</scope>
    <source>
        <strain evidence="1">Stay&amp;Tobe</strain>
        <tissue evidence="1">Testes</tissue>
    </source>
</reference>
<reference evidence="1" key="1">
    <citation type="journal article" date="2023" name="IScience">
        <title>Live-bearing cockroach genome reveals convergent evolutionary mechanisms linked to viviparity in insects and beyond.</title>
        <authorList>
            <person name="Fouks B."/>
            <person name="Harrison M.C."/>
            <person name="Mikhailova A.A."/>
            <person name="Marchal E."/>
            <person name="English S."/>
            <person name="Carruthers M."/>
            <person name="Jennings E.C."/>
            <person name="Chiamaka E.L."/>
            <person name="Frigard R.A."/>
            <person name="Pippel M."/>
            <person name="Attardo G.M."/>
            <person name="Benoit J.B."/>
            <person name="Bornberg-Bauer E."/>
            <person name="Tobe S.S."/>
        </authorList>
    </citation>
    <scope>NUCLEOTIDE SEQUENCE</scope>
    <source>
        <strain evidence="1">Stay&amp;Tobe</strain>
    </source>
</reference>
<accession>A0AAD7Z8P5</accession>
<dbReference type="AlphaFoldDB" id="A0AAD7Z8P5"/>
<evidence type="ECO:0000313" key="1">
    <source>
        <dbReference type="EMBL" id="KAJ9576124.1"/>
    </source>
</evidence>
<sequence length="72" mass="8764">STTKKPNFEHLEKPLELTIWEMIYTQKNKFRSMNFKIPDERDLISKNIKYETIVQLNTHQQTKKKKKNVKNE</sequence>
<keyword evidence="2" id="KW-1185">Reference proteome</keyword>
<gene>
    <name evidence="1" type="ORF">L9F63_007011</name>
</gene>
<organism evidence="1 2">
    <name type="scientific">Diploptera punctata</name>
    <name type="common">Pacific beetle cockroach</name>
    <dbReference type="NCBI Taxonomy" id="6984"/>
    <lineage>
        <taxon>Eukaryota</taxon>
        <taxon>Metazoa</taxon>
        <taxon>Ecdysozoa</taxon>
        <taxon>Arthropoda</taxon>
        <taxon>Hexapoda</taxon>
        <taxon>Insecta</taxon>
        <taxon>Pterygota</taxon>
        <taxon>Neoptera</taxon>
        <taxon>Polyneoptera</taxon>
        <taxon>Dictyoptera</taxon>
        <taxon>Blattodea</taxon>
        <taxon>Blaberoidea</taxon>
        <taxon>Blaberidae</taxon>
        <taxon>Diplopterinae</taxon>
        <taxon>Diploptera</taxon>
    </lineage>
</organism>
<protein>
    <submittedName>
        <fullName evidence="1">Uncharacterized protein</fullName>
    </submittedName>
</protein>
<comment type="caution">
    <text evidence="1">The sequence shown here is derived from an EMBL/GenBank/DDBJ whole genome shotgun (WGS) entry which is preliminary data.</text>
</comment>
<name>A0AAD7Z8P5_DIPPU</name>
<dbReference type="Proteomes" id="UP001233999">
    <property type="component" value="Unassembled WGS sequence"/>
</dbReference>
<feature type="non-terminal residue" evidence="1">
    <location>
        <position position="1"/>
    </location>
</feature>
<dbReference type="EMBL" id="JASPKZ010009808">
    <property type="protein sequence ID" value="KAJ9576124.1"/>
    <property type="molecule type" value="Genomic_DNA"/>
</dbReference>
<evidence type="ECO:0000313" key="2">
    <source>
        <dbReference type="Proteomes" id="UP001233999"/>
    </source>
</evidence>